<keyword evidence="3" id="KW-1185">Reference proteome</keyword>
<proteinExistence type="predicted"/>
<gene>
    <name evidence="2" type="ORF">EJ04DRAFT_341028</name>
</gene>
<dbReference type="EMBL" id="ML996180">
    <property type="protein sequence ID" value="KAF2732276.1"/>
    <property type="molecule type" value="Genomic_DNA"/>
</dbReference>
<dbReference type="Proteomes" id="UP000799444">
    <property type="component" value="Unassembled WGS sequence"/>
</dbReference>
<evidence type="ECO:0000256" key="1">
    <source>
        <dbReference type="SAM" id="MobiDB-lite"/>
    </source>
</evidence>
<reference evidence="2" key="1">
    <citation type="journal article" date="2020" name="Stud. Mycol.">
        <title>101 Dothideomycetes genomes: a test case for predicting lifestyles and emergence of pathogens.</title>
        <authorList>
            <person name="Haridas S."/>
            <person name="Albert R."/>
            <person name="Binder M."/>
            <person name="Bloem J."/>
            <person name="Labutti K."/>
            <person name="Salamov A."/>
            <person name="Andreopoulos B."/>
            <person name="Baker S."/>
            <person name="Barry K."/>
            <person name="Bills G."/>
            <person name="Bluhm B."/>
            <person name="Cannon C."/>
            <person name="Castanera R."/>
            <person name="Culley D."/>
            <person name="Daum C."/>
            <person name="Ezra D."/>
            <person name="Gonzalez J."/>
            <person name="Henrissat B."/>
            <person name="Kuo A."/>
            <person name="Liang C."/>
            <person name="Lipzen A."/>
            <person name="Lutzoni F."/>
            <person name="Magnuson J."/>
            <person name="Mondo S."/>
            <person name="Nolan M."/>
            <person name="Ohm R."/>
            <person name="Pangilinan J."/>
            <person name="Park H.-J."/>
            <person name="Ramirez L."/>
            <person name="Alfaro M."/>
            <person name="Sun H."/>
            <person name="Tritt A."/>
            <person name="Yoshinaga Y."/>
            <person name="Zwiers L.-H."/>
            <person name="Turgeon B."/>
            <person name="Goodwin S."/>
            <person name="Spatafora J."/>
            <person name="Crous P."/>
            <person name="Grigoriev I."/>
        </authorList>
    </citation>
    <scope>NUCLEOTIDE SEQUENCE</scope>
    <source>
        <strain evidence="2">CBS 125425</strain>
    </source>
</reference>
<dbReference type="AlphaFoldDB" id="A0A9P4QWM7"/>
<feature type="compositionally biased region" description="Basic and acidic residues" evidence="1">
    <location>
        <begin position="74"/>
        <end position="84"/>
    </location>
</feature>
<comment type="caution">
    <text evidence="2">The sequence shown here is derived from an EMBL/GenBank/DDBJ whole genome shotgun (WGS) entry which is preliminary data.</text>
</comment>
<evidence type="ECO:0000313" key="2">
    <source>
        <dbReference type="EMBL" id="KAF2732276.1"/>
    </source>
</evidence>
<sequence>MCNRGRSIGMSFATLAHTSCTMDCLLSASPFVSNVQSPPLICRIICRASGHFVQTFRSYCNLHERLRQQSSVSKTDETTEEKGMPKPRHERSKWGLSLARIICIGKKSLCMGVECNTHLDQPHSDCA</sequence>
<organism evidence="2 3">
    <name type="scientific">Polyplosphaeria fusca</name>
    <dbReference type="NCBI Taxonomy" id="682080"/>
    <lineage>
        <taxon>Eukaryota</taxon>
        <taxon>Fungi</taxon>
        <taxon>Dikarya</taxon>
        <taxon>Ascomycota</taxon>
        <taxon>Pezizomycotina</taxon>
        <taxon>Dothideomycetes</taxon>
        <taxon>Pleosporomycetidae</taxon>
        <taxon>Pleosporales</taxon>
        <taxon>Tetraplosphaeriaceae</taxon>
        <taxon>Polyplosphaeria</taxon>
    </lineage>
</organism>
<feature type="region of interest" description="Disordered" evidence="1">
    <location>
        <begin position="68"/>
        <end position="92"/>
    </location>
</feature>
<evidence type="ECO:0000313" key="3">
    <source>
        <dbReference type="Proteomes" id="UP000799444"/>
    </source>
</evidence>
<accession>A0A9P4QWM7</accession>
<protein>
    <submittedName>
        <fullName evidence="2">Uncharacterized protein</fullName>
    </submittedName>
</protein>
<name>A0A9P4QWM7_9PLEO</name>